<evidence type="ECO:0000313" key="1">
    <source>
        <dbReference type="EMBL" id="KAG8010601.1"/>
    </source>
</evidence>
<evidence type="ECO:0000313" key="2">
    <source>
        <dbReference type="Proteomes" id="UP000805704"/>
    </source>
</evidence>
<dbReference type="Proteomes" id="UP000805704">
    <property type="component" value="Chromosome 15"/>
</dbReference>
<name>A0ACB7F8H5_NIBAL</name>
<protein>
    <submittedName>
        <fullName evidence="1">Uncharacterized protein</fullName>
    </submittedName>
</protein>
<organism evidence="1 2">
    <name type="scientific">Nibea albiflora</name>
    <name type="common">Yellow drum</name>
    <name type="synonym">Corvina albiflora</name>
    <dbReference type="NCBI Taxonomy" id="240163"/>
    <lineage>
        <taxon>Eukaryota</taxon>
        <taxon>Metazoa</taxon>
        <taxon>Chordata</taxon>
        <taxon>Craniata</taxon>
        <taxon>Vertebrata</taxon>
        <taxon>Euteleostomi</taxon>
        <taxon>Actinopterygii</taxon>
        <taxon>Neopterygii</taxon>
        <taxon>Teleostei</taxon>
        <taxon>Neoteleostei</taxon>
        <taxon>Acanthomorphata</taxon>
        <taxon>Eupercaria</taxon>
        <taxon>Sciaenidae</taxon>
        <taxon>Nibea</taxon>
    </lineage>
</organism>
<feature type="non-terminal residue" evidence="1">
    <location>
        <position position="1"/>
    </location>
</feature>
<comment type="caution">
    <text evidence="1">The sequence shown here is derived from an EMBL/GenBank/DDBJ whole genome shotgun (WGS) entry which is preliminary data.</text>
</comment>
<sequence>LSFLSSSGGCFPSGLQGAEVLPARPHAPPVQRVLPFRTEVVRDGRFPPLDDPVPPVHQEDEAEVVGGPPIAPVLTGAGLDAGLQGAEALPARPHTPPVWRPTAPRRVVLDPRPHNRPVQRDALIASSRQQPPAEVGEDRTGDEESDEDIDVVNVSSDDSSTPPSPTAPSTSGPGSSARRPREVESDGEEVTAKRPRLSDDSDSDSDC</sequence>
<accession>A0ACB7F8H5</accession>
<dbReference type="EMBL" id="CM024803">
    <property type="protein sequence ID" value="KAG8010601.1"/>
    <property type="molecule type" value="Genomic_DNA"/>
</dbReference>
<proteinExistence type="predicted"/>
<reference evidence="1" key="1">
    <citation type="submission" date="2020-04" db="EMBL/GenBank/DDBJ databases">
        <title>A chromosome-scale assembly and high-density genetic map of the yellow drum (Nibea albiflora) genome.</title>
        <authorList>
            <person name="Xu D."/>
            <person name="Zhang W."/>
            <person name="Chen R."/>
            <person name="Tan P."/>
            <person name="Wang L."/>
            <person name="Song H."/>
            <person name="Tian L."/>
            <person name="Zhu Q."/>
            <person name="Wang B."/>
        </authorList>
    </citation>
    <scope>NUCLEOTIDE SEQUENCE</scope>
    <source>
        <strain evidence="1">ZJHYS-2018</strain>
    </source>
</reference>
<keyword evidence="2" id="KW-1185">Reference proteome</keyword>
<gene>
    <name evidence="1" type="ORF">GBF38_009730</name>
</gene>